<protein>
    <submittedName>
        <fullName evidence="3">Uncharacterized protein</fullName>
    </submittedName>
</protein>
<keyword evidence="2" id="KW-0812">Transmembrane</keyword>
<accession>A0A2S5REZ1</accession>
<feature type="region of interest" description="Disordered" evidence="1">
    <location>
        <begin position="60"/>
        <end position="84"/>
    </location>
</feature>
<evidence type="ECO:0000256" key="2">
    <source>
        <dbReference type="SAM" id="Phobius"/>
    </source>
</evidence>
<dbReference type="RefSeq" id="WP_028126515.1">
    <property type="nucleotide sequence ID" value="NZ_PHNE01000001.1"/>
</dbReference>
<dbReference type="STRING" id="1399797.GCA_000518285_00549"/>
<dbReference type="EMBL" id="PHNE01000001">
    <property type="protein sequence ID" value="PPE05782.1"/>
    <property type="molecule type" value="Genomic_DNA"/>
</dbReference>
<keyword evidence="2" id="KW-1133">Transmembrane helix</keyword>
<organism evidence="3 4">
    <name type="scientific">Williamsoniiplasma lucivorax</name>
    <dbReference type="NCBI Taxonomy" id="209274"/>
    <lineage>
        <taxon>Bacteria</taxon>
        <taxon>Bacillati</taxon>
        <taxon>Mycoplasmatota</taxon>
        <taxon>Mollicutes</taxon>
        <taxon>Entomoplasmatales</taxon>
        <taxon>Williamsoniiplasma</taxon>
    </lineage>
</organism>
<keyword evidence="2" id="KW-0472">Membrane</keyword>
<keyword evidence="4" id="KW-1185">Reference proteome</keyword>
<reference evidence="3 4" key="1">
    <citation type="submission" date="2017-11" db="EMBL/GenBank/DDBJ databases">
        <title>Genome sequence of Entomoplasma lucivorax PIPN-2 (ATCC 49196).</title>
        <authorList>
            <person name="Lo W.-S."/>
            <person name="Gasparich G.E."/>
            <person name="Kuo C.-H."/>
        </authorList>
    </citation>
    <scope>NUCLEOTIDE SEQUENCE [LARGE SCALE GENOMIC DNA]</scope>
    <source>
        <strain evidence="3 4">PIPN-2</strain>
    </source>
</reference>
<evidence type="ECO:0000313" key="4">
    <source>
        <dbReference type="Proteomes" id="UP000237865"/>
    </source>
</evidence>
<dbReference type="Proteomes" id="UP000237865">
    <property type="component" value="Unassembled WGS sequence"/>
</dbReference>
<dbReference type="AlphaFoldDB" id="A0A2S5REZ1"/>
<evidence type="ECO:0000256" key="1">
    <source>
        <dbReference type="SAM" id="MobiDB-lite"/>
    </source>
</evidence>
<name>A0A2S5REZ1_9MOLU</name>
<gene>
    <name evidence="3" type="ORF">ELUCI_v1c00700</name>
</gene>
<proteinExistence type="predicted"/>
<evidence type="ECO:0000313" key="3">
    <source>
        <dbReference type="EMBL" id="PPE05782.1"/>
    </source>
</evidence>
<sequence>MRQLTQQELKSTDGGRISGSFLSGIAAIFNAVVSFVGTVINSIVTFGHNDADKGMVKSKDASMTWDNTKHPEPAAHHPAPAVHPAPVVHPAPAAIYIPEVTPHHEDLPMVDHLHDFC</sequence>
<comment type="caution">
    <text evidence="3">The sequence shown here is derived from an EMBL/GenBank/DDBJ whole genome shotgun (WGS) entry which is preliminary data.</text>
</comment>
<feature type="transmembrane region" description="Helical" evidence="2">
    <location>
        <begin position="21"/>
        <end position="40"/>
    </location>
</feature>